<sequence length="92" mass="10470">MAAWHLYIATLPPSPRGNISKAVHERQENMTRQNLRVKPYTYKEPNGSSQQGQAIFINHVFRVFIPNNKIVDVSNALIDNYEQGSGTKTKDK</sequence>
<dbReference type="GeneID" id="96624588"/>
<name>A0A7H2BD02_9MICC</name>
<evidence type="ECO:0000313" key="1">
    <source>
        <dbReference type="EMBL" id="QNV37548.1"/>
    </source>
</evidence>
<reference evidence="1 2" key="1">
    <citation type="submission" date="2020-09" db="EMBL/GenBank/DDBJ databases">
        <title>Investigation of environmental microbes.</title>
        <authorList>
            <person name="Ou Y."/>
            <person name="Kang Q."/>
        </authorList>
    </citation>
    <scope>NUCLEOTIDE SEQUENCE [LARGE SCALE GENOMIC DNA]</scope>
    <source>
        <strain evidence="1 2">KJZ-14</strain>
    </source>
</reference>
<keyword evidence="2" id="KW-1185">Reference proteome</keyword>
<proteinExistence type="predicted"/>
<dbReference type="Proteomes" id="UP000516404">
    <property type="component" value="Chromosome"/>
</dbReference>
<gene>
    <name evidence="1" type="ORF">IDM49_10090</name>
</gene>
<dbReference type="RefSeq" id="WP_190724409.1">
    <property type="nucleotide sequence ID" value="NZ_CP061539.1"/>
</dbReference>
<protein>
    <submittedName>
        <fullName evidence="1">Uncharacterized protein</fullName>
    </submittedName>
</protein>
<dbReference type="AlphaFoldDB" id="A0A7H2BD02"/>
<evidence type="ECO:0000313" key="2">
    <source>
        <dbReference type="Proteomes" id="UP000516404"/>
    </source>
</evidence>
<dbReference type="KEGG" id="rter:IDM49_10090"/>
<dbReference type="EMBL" id="CP061539">
    <property type="protein sequence ID" value="QNV37548.1"/>
    <property type="molecule type" value="Genomic_DNA"/>
</dbReference>
<accession>A0A7H2BD02</accession>
<organism evidence="1 2">
    <name type="scientific">Rothia terrae</name>
    <dbReference type="NCBI Taxonomy" id="396015"/>
    <lineage>
        <taxon>Bacteria</taxon>
        <taxon>Bacillati</taxon>
        <taxon>Actinomycetota</taxon>
        <taxon>Actinomycetes</taxon>
        <taxon>Micrococcales</taxon>
        <taxon>Micrococcaceae</taxon>
        <taxon>Rothia</taxon>
    </lineage>
</organism>